<organism evidence="2">
    <name type="scientific">marine metagenome</name>
    <dbReference type="NCBI Taxonomy" id="408172"/>
    <lineage>
        <taxon>unclassified sequences</taxon>
        <taxon>metagenomes</taxon>
        <taxon>ecological metagenomes</taxon>
    </lineage>
</organism>
<sequence>MRSVVHNVCSNIARLNNVGKLSHSAISLMLKKSLLGTRMIKQVSFFKRRKDLSTEDFREHWRSKHADVVRRLNGLVRYVQNHALEASSGFDGIAEVWFEDMESMRANVDTPELKAIRRDEENFIDSNSMGTILTNEYVIKEAESVVVDQKLMALVNRLEHNDAATFHSIYRDQLGPLVAAVPNIHRYVQAHTRSGIYRTNRQPAYDAVASLWFAEVDALVSSPEMHAVRELEHAILDFDRTRIGAVEEIEITL</sequence>
<protein>
    <recommendedName>
        <fullName evidence="1">EthD domain-containing protein</fullName>
    </recommendedName>
</protein>
<dbReference type="NCBIfam" id="TIGR02118">
    <property type="entry name" value="EthD family reductase"/>
    <property type="match status" value="1"/>
</dbReference>
<dbReference type="GO" id="GO:0016491">
    <property type="term" value="F:oxidoreductase activity"/>
    <property type="evidence" value="ECO:0007669"/>
    <property type="project" value="InterPro"/>
</dbReference>
<feature type="domain" description="EthD" evidence="1">
    <location>
        <begin position="50"/>
        <end position="126"/>
    </location>
</feature>
<gene>
    <name evidence="2" type="ORF">METZ01_LOCUS27761</name>
</gene>
<dbReference type="InterPro" id="IPR009799">
    <property type="entry name" value="EthD_dom"/>
</dbReference>
<dbReference type="Gene3D" id="3.30.70.100">
    <property type="match status" value="2"/>
</dbReference>
<reference evidence="2" key="1">
    <citation type="submission" date="2018-05" db="EMBL/GenBank/DDBJ databases">
        <authorList>
            <person name="Lanie J.A."/>
            <person name="Ng W.-L."/>
            <person name="Kazmierczak K.M."/>
            <person name="Andrzejewski T.M."/>
            <person name="Davidsen T.M."/>
            <person name="Wayne K.J."/>
            <person name="Tettelin H."/>
            <person name="Glass J.I."/>
            <person name="Rusch D."/>
            <person name="Podicherti R."/>
            <person name="Tsui H.-C.T."/>
            <person name="Winkler M.E."/>
        </authorList>
    </citation>
    <scope>NUCLEOTIDE SEQUENCE</scope>
</reference>
<dbReference type="AlphaFoldDB" id="A0A381QA21"/>
<feature type="domain" description="EthD" evidence="1">
    <location>
        <begin position="162"/>
        <end position="226"/>
    </location>
</feature>
<accession>A0A381QA21</accession>
<dbReference type="InterPro" id="IPR011008">
    <property type="entry name" value="Dimeric_a/b-barrel"/>
</dbReference>
<name>A0A381QA21_9ZZZZ</name>
<proteinExistence type="predicted"/>
<dbReference type="EMBL" id="UINC01001227">
    <property type="protein sequence ID" value="SUZ74907.1"/>
    <property type="molecule type" value="Genomic_DNA"/>
</dbReference>
<dbReference type="SUPFAM" id="SSF54909">
    <property type="entry name" value="Dimeric alpha+beta barrel"/>
    <property type="match status" value="2"/>
</dbReference>
<dbReference type="Pfam" id="PF07110">
    <property type="entry name" value="EthD"/>
    <property type="match status" value="2"/>
</dbReference>
<evidence type="ECO:0000259" key="1">
    <source>
        <dbReference type="Pfam" id="PF07110"/>
    </source>
</evidence>
<evidence type="ECO:0000313" key="2">
    <source>
        <dbReference type="EMBL" id="SUZ74907.1"/>
    </source>
</evidence>